<dbReference type="RefSeq" id="WP_237056630.1">
    <property type="nucleotide sequence ID" value="NZ_JAKJPO010000018.1"/>
</dbReference>
<evidence type="ECO:0000313" key="3">
    <source>
        <dbReference type="EMBL" id="MCF7223544.1"/>
    </source>
</evidence>
<dbReference type="EMBL" id="JAKJPO010000018">
    <property type="protein sequence ID" value="MCF7223544.1"/>
    <property type="molecule type" value="Genomic_DNA"/>
</dbReference>
<feature type="transmembrane region" description="Helical" evidence="1">
    <location>
        <begin position="12"/>
        <end position="35"/>
    </location>
</feature>
<keyword evidence="1" id="KW-0472">Membrane</keyword>
<feature type="transmembrane region" description="Helical" evidence="1">
    <location>
        <begin position="130"/>
        <end position="149"/>
    </location>
</feature>
<feature type="domain" description="HPP transmembrane region" evidence="2">
    <location>
        <begin position="10"/>
        <end position="159"/>
    </location>
</feature>
<evidence type="ECO:0000313" key="4">
    <source>
        <dbReference type="Proteomes" id="UP001430796"/>
    </source>
</evidence>
<reference evidence="4" key="2">
    <citation type="submission" date="2022-01" db="EMBL/GenBank/DDBJ databases">
        <title>Lysobacter chinensis sp. nov., a bacterium isolated from cow dung compost.</title>
        <authorList>
            <person name="Zhou L.Y."/>
        </authorList>
    </citation>
    <scope>NUCLEOTIDE SEQUENCE [LARGE SCALE GENOMIC DNA]</scope>
    <source>
        <strain evidence="4">TLK-CK17</strain>
    </source>
</reference>
<dbReference type="Pfam" id="PF04982">
    <property type="entry name" value="TM_HPP"/>
    <property type="match status" value="1"/>
</dbReference>
<dbReference type="InterPro" id="IPR058581">
    <property type="entry name" value="TM_HPP"/>
</dbReference>
<evidence type="ECO:0000259" key="2">
    <source>
        <dbReference type="Pfam" id="PF04982"/>
    </source>
</evidence>
<dbReference type="InterPro" id="IPR007065">
    <property type="entry name" value="HPP"/>
</dbReference>
<gene>
    <name evidence="3" type="ORF">L3V18_17430</name>
</gene>
<reference evidence="3 4" key="1">
    <citation type="submission" date="2022-01" db="EMBL/GenBank/DDBJ databases">
        <title>Lysobacter chinensis sp. nov., a bacterium isolated from cow dung compost.</title>
        <authorList>
            <person name="Liu Y."/>
        </authorList>
    </citation>
    <scope>NUCLEOTIDE SEQUENCE [LARGE SCALE GENOMIC DNA]</scope>
    <source>
        <strain evidence="3 4">TLK-CK17</strain>
    </source>
</reference>
<reference evidence="3 4" key="3">
    <citation type="submission" date="2022-01" db="EMBL/GenBank/DDBJ databases">
        <authorList>
            <person name="Zhou L.Y."/>
        </authorList>
    </citation>
    <scope>NUCLEOTIDE SEQUENCE [LARGE SCALE GENOMIC DNA]</scope>
    <source>
        <strain evidence="3 4">TLK-CK17</strain>
    </source>
</reference>
<name>A0ABS9HXD4_9GAMM</name>
<dbReference type="PANTHER" id="PTHR33741">
    <property type="entry name" value="TRANSMEMBRANE PROTEIN DDB_G0269096-RELATED"/>
    <property type="match status" value="1"/>
</dbReference>
<keyword evidence="1" id="KW-1133">Transmembrane helix</keyword>
<accession>A0ABS9HXD4</accession>
<feature type="transmembrane region" description="Helical" evidence="1">
    <location>
        <begin position="91"/>
        <end position="109"/>
    </location>
</feature>
<proteinExistence type="predicted"/>
<comment type="caution">
    <text evidence="3">The sequence shown here is derived from an EMBL/GenBank/DDBJ whole genome shotgun (WGS) entry which is preliminary data.</text>
</comment>
<keyword evidence="1" id="KW-0812">Transmembrane</keyword>
<keyword evidence="4" id="KW-1185">Reference proteome</keyword>
<feature type="transmembrane region" description="Helical" evidence="1">
    <location>
        <begin position="41"/>
        <end position="59"/>
    </location>
</feature>
<dbReference type="PANTHER" id="PTHR33741:SF5">
    <property type="entry name" value="TRANSMEMBRANE PROTEIN DDB_G0269096-RELATED"/>
    <property type="match status" value="1"/>
</dbReference>
<dbReference type="Proteomes" id="UP001430796">
    <property type="component" value="Unassembled WGS sequence"/>
</dbReference>
<sequence>MNEFLRRPQPAVGWAAALRAGLGGGGAIAVLLALAHVSQQPWLMAPFGASCVLLFSAPASPLSQPANVIGGHLVATAIGLAAVHWLPDAAWAMPLAVALAIAAMAVLRVTHPPAGADPLLVLIARPEWSFLLFPVAAGSLALVLLAWFVHRLPGGDRYPLPRSTT</sequence>
<evidence type="ECO:0000256" key="1">
    <source>
        <dbReference type="SAM" id="Phobius"/>
    </source>
</evidence>
<organism evidence="3 4">
    <name type="scientific">Marilutibacter chinensis</name>
    <dbReference type="NCBI Taxonomy" id="2912247"/>
    <lineage>
        <taxon>Bacteria</taxon>
        <taxon>Pseudomonadati</taxon>
        <taxon>Pseudomonadota</taxon>
        <taxon>Gammaproteobacteria</taxon>
        <taxon>Lysobacterales</taxon>
        <taxon>Lysobacteraceae</taxon>
        <taxon>Marilutibacter</taxon>
    </lineage>
</organism>
<feature type="transmembrane region" description="Helical" evidence="1">
    <location>
        <begin position="66"/>
        <end position="85"/>
    </location>
</feature>
<protein>
    <submittedName>
        <fullName evidence="3">HPP family protein</fullName>
    </submittedName>
</protein>